<dbReference type="SUPFAM" id="SSF143631">
    <property type="entry name" value="ApbE-like"/>
    <property type="match status" value="1"/>
</dbReference>
<keyword evidence="12" id="KW-1003">Cell membrane</keyword>
<comment type="function">
    <text evidence="12">Flavin transferase that catalyzes the transfer of the FMN moiety of FAD and its covalent binding to the hydroxyl group of a threonine residue in a target flavoprotein.</text>
</comment>
<evidence type="ECO:0000313" key="13">
    <source>
        <dbReference type="EMBL" id="ADI20214.1"/>
    </source>
</evidence>
<dbReference type="GO" id="GO:0046872">
    <property type="term" value="F:metal ion binding"/>
    <property type="evidence" value="ECO:0007669"/>
    <property type="project" value="UniProtKB-UniRule"/>
</dbReference>
<evidence type="ECO:0000256" key="8">
    <source>
        <dbReference type="ARBA" id="ARBA00031306"/>
    </source>
</evidence>
<keyword evidence="5 10" id="KW-0479">Metal-binding</keyword>
<dbReference type="Gene3D" id="3.10.520.10">
    <property type="entry name" value="ApbE-like domains"/>
    <property type="match status" value="1"/>
</dbReference>
<evidence type="ECO:0000256" key="7">
    <source>
        <dbReference type="ARBA" id="ARBA00022842"/>
    </source>
</evidence>
<comment type="subcellular location">
    <subcellularLocation>
        <location evidence="12">Cell inner membrane</location>
        <topology evidence="12">Lipid-anchor</topology>
        <orientation evidence="12">Periplasmic side</orientation>
    </subcellularLocation>
</comment>
<evidence type="ECO:0000256" key="10">
    <source>
        <dbReference type="PIRNR" id="PIRNR006268"/>
    </source>
</evidence>
<evidence type="ECO:0000256" key="11">
    <source>
        <dbReference type="PIRSR" id="PIRSR006268-2"/>
    </source>
</evidence>
<evidence type="ECO:0000256" key="1">
    <source>
        <dbReference type="ARBA" id="ARBA00011955"/>
    </source>
</evidence>
<keyword evidence="12" id="KW-0449">Lipoprotein</keyword>
<proteinExistence type="inferred from homology"/>
<dbReference type="PANTHER" id="PTHR30040">
    <property type="entry name" value="THIAMINE BIOSYNTHESIS LIPOPROTEIN APBE"/>
    <property type="match status" value="1"/>
</dbReference>
<dbReference type="GO" id="GO:0005886">
    <property type="term" value="C:plasma membrane"/>
    <property type="evidence" value="ECO:0007669"/>
    <property type="project" value="UniProtKB-SubCell"/>
</dbReference>
<accession>E0Y0M3</accession>
<evidence type="ECO:0000256" key="5">
    <source>
        <dbReference type="ARBA" id="ARBA00022723"/>
    </source>
</evidence>
<reference evidence="13" key="1">
    <citation type="journal article" date="2011" name="Environ. Microbiol.">
        <title>Time-series analyses of Monterey Bay coastal microbial picoplankton using a 'genome proxy' microarray.</title>
        <authorList>
            <person name="Rich V.I."/>
            <person name="Pham V.D."/>
            <person name="Eppley J."/>
            <person name="Shi Y."/>
            <person name="DeLong E.F."/>
        </authorList>
    </citation>
    <scope>NUCLEOTIDE SEQUENCE</scope>
</reference>
<evidence type="ECO:0000256" key="3">
    <source>
        <dbReference type="ARBA" id="ARBA00022630"/>
    </source>
</evidence>
<dbReference type="EMBL" id="GU474939">
    <property type="protein sequence ID" value="ADI20214.1"/>
    <property type="molecule type" value="Genomic_DNA"/>
</dbReference>
<evidence type="ECO:0000256" key="4">
    <source>
        <dbReference type="ARBA" id="ARBA00022679"/>
    </source>
</evidence>
<feature type="binding site" evidence="11">
    <location>
        <position position="165"/>
    </location>
    <ligand>
        <name>Mg(2+)</name>
        <dbReference type="ChEBI" id="CHEBI:18420"/>
    </ligand>
</feature>
<comment type="cofactor">
    <cofactor evidence="11">
        <name>Mg(2+)</name>
        <dbReference type="ChEBI" id="CHEBI:18420"/>
    </cofactor>
    <cofactor evidence="11">
        <name>Mn(2+)</name>
        <dbReference type="ChEBI" id="CHEBI:29035"/>
    </cofactor>
    <text evidence="11">Magnesium. Can also use manganese.</text>
</comment>
<feature type="binding site" evidence="11">
    <location>
        <position position="286"/>
    </location>
    <ligand>
        <name>Mg(2+)</name>
        <dbReference type="ChEBI" id="CHEBI:18420"/>
    </ligand>
</feature>
<dbReference type="EC" id="2.7.1.180" evidence="1 10"/>
<evidence type="ECO:0000256" key="12">
    <source>
        <dbReference type="RuleBase" id="RU363002"/>
    </source>
</evidence>
<evidence type="ECO:0000256" key="9">
    <source>
        <dbReference type="ARBA" id="ARBA00048540"/>
    </source>
</evidence>
<keyword evidence="4 10" id="KW-0808">Transferase</keyword>
<feature type="binding site" evidence="11">
    <location>
        <position position="282"/>
    </location>
    <ligand>
        <name>Mg(2+)</name>
        <dbReference type="ChEBI" id="CHEBI:18420"/>
    </ligand>
</feature>
<dbReference type="PIRSF" id="PIRSF006268">
    <property type="entry name" value="ApbE"/>
    <property type="match status" value="1"/>
</dbReference>
<protein>
    <recommendedName>
        <fullName evidence="2 10">FAD:protein FMN transferase</fullName>
        <ecNumber evidence="1 10">2.7.1.180</ecNumber>
    </recommendedName>
    <alternativeName>
        <fullName evidence="8 10">Flavin transferase</fullName>
    </alternativeName>
</protein>
<dbReference type="PANTHER" id="PTHR30040:SF2">
    <property type="entry name" value="FAD:PROTEIN FMN TRANSFERASE"/>
    <property type="match status" value="1"/>
</dbReference>
<feature type="chain" id="PRO_5005968383" description="FAD:protein FMN transferase" evidence="12">
    <location>
        <begin position="21"/>
        <end position="333"/>
    </location>
</feature>
<dbReference type="Pfam" id="PF02424">
    <property type="entry name" value="ApbE"/>
    <property type="match status" value="1"/>
</dbReference>
<keyword evidence="12" id="KW-0472">Membrane</keyword>
<comment type="similarity">
    <text evidence="10 12">Belongs to the ApbE family.</text>
</comment>
<dbReference type="GO" id="GO:0016740">
    <property type="term" value="F:transferase activity"/>
    <property type="evidence" value="ECO:0007669"/>
    <property type="project" value="UniProtKB-UniRule"/>
</dbReference>
<keyword evidence="12" id="KW-0732">Signal</keyword>
<comment type="catalytic activity">
    <reaction evidence="9 10 12">
        <text>L-threonyl-[protein] + FAD = FMN-L-threonyl-[protein] + AMP + H(+)</text>
        <dbReference type="Rhea" id="RHEA:36847"/>
        <dbReference type="Rhea" id="RHEA-COMP:11060"/>
        <dbReference type="Rhea" id="RHEA-COMP:11061"/>
        <dbReference type="ChEBI" id="CHEBI:15378"/>
        <dbReference type="ChEBI" id="CHEBI:30013"/>
        <dbReference type="ChEBI" id="CHEBI:57692"/>
        <dbReference type="ChEBI" id="CHEBI:74257"/>
        <dbReference type="ChEBI" id="CHEBI:456215"/>
        <dbReference type="EC" id="2.7.1.180"/>
    </reaction>
</comment>
<sequence>MKKYVALLSLVILASCSSRPELVQMTNQGPAQGSTFSISYLVPEGVDYRSEIDSVLDAMDAQMSLWVGNSEISVLNNGDSIFLSTDFYDVILKSLMLSELTDGAFDISIAPLIQAWGFSGGSRKDAINIDSLMNFVGYKGMVAHRPGTRLEKYALPQGYAIDVNAIAQGYTVDVVASLLESEDVSNYMIEIGGEVRCNGVNARGRKWRIGIEEPSEERVTGQFQTIVELDSMSLATSGNYRKYWEDQTGQKVVHSIDPETGRPVISNLLSASIIAPTATTADALATACMIKGIVGATNMLDRFPDVEGYFIVGTKFGEIEVIETPGWKRYTVN</sequence>
<organism evidence="13">
    <name type="scientific">uncultured Sphingobacterium sp. EB080_L08E11</name>
    <dbReference type="NCBI Taxonomy" id="710992"/>
    <lineage>
        <taxon>Bacteria</taxon>
        <taxon>Pseudomonadati</taxon>
        <taxon>Bacteroidota</taxon>
        <taxon>Sphingobacteriia</taxon>
        <taxon>Sphingobacteriales</taxon>
        <taxon>Sphingobacteriaceae</taxon>
        <taxon>Sphingobacterium</taxon>
        <taxon>environmental samples</taxon>
    </lineage>
</organism>
<dbReference type="InterPro" id="IPR024932">
    <property type="entry name" value="ApbE"/>
</dbReference>
<dbReference type="AlphaFoldDB" id="E0Y0M3"/>
<keyword evidence="6 10" id="KW-0274">FAD</keyword>
<feature type="signal peptide" evidence="12">
    <location>
        <begin position="1"/>
        <end position="20"/>
    </location>
</feature>
<keyword evidence="7 10" id="KW-0460">Magnesium</keyword>
<evidence type="ECO:0000256" key="2">
    <source>
        <dbReference type="ARBA" id="ARBA00016337"/>
    </source>
</evidence>
<evidence type="ECO:0000256" key="6">
    <source>
        <dbReference type="ARBA" id="ARBA00022827"/>
    </source>
</evidence>
<dbReference type="PROSITE" id="PS51257">
    <property type="entry name" value="PROKAR_LIPOPROTEIN"/>
    <property type="match status" value="1"/>
</dbReference>
<name>E0Y0M3_9SPHI</name>
<keyword evidence="3 10" id="KW-0285">Flavoprotein</keyword>
<keyword evidence="12" id="KW-0997">Cell inner membrane</keyword>
<dbReference type="InterPro" id="IPR003374">
    <property type="entry name" value="ApbE-like_sf"/>
</dbReference>